<keyword evidence="1" id="KW-0813">Transport</keyword>
<feature type="domain" description="ABC transporter" evidence="7">
    <location>
        <begin position="4"/>
        <end position="238"/>
    </location>
</feature>
<dbReference type="EMBL" id="DTBD01000036">
    <property type="protein sequence ID" value="HGQ64473.1"/>
    <property type="molecule type" value="Genomic_DNA"/>
</dbReference>
<evidence type="ECO:0000256" key="4">
    <source>
        <dbReference type="ARBA" id="ARBA00022840"/>
    </source>
</evidence>
<dbReference type="CDD" id="cd03301">
    <property type="entry name" value="ABC_MalK_N"/>
    <property type="match status" value="1"/>
</dbReference>
<dbReference type="InterPro" id="IPR008995">
    <property type="entry name" value="Mo/tungstate-bd_C_term_dom"/>
</dbReference>
<keyword evidence="6" id="KW-0472">Membrane</keyword>
<dbReference type="PROSITE" id="PS50893">
    <property type="entry name" value="ABC_TRANSPORTER_2"/>
    <property type="match status" value="1"/>
</dbReference>
<evidence type="ECO:0000313" key="9">
    <source>
        <dbReference type="EMBL" id="HGQ64473.1"/>
    </source>
</evidence>
<keyword evidence="4 9" id="KW-0067">ATP-binding</keyword>
<dbReference type="GO" id="GO:0008643">
    <property type="term" value="P:carbohydrate transport"/>
    <property type="evidence" value="ECO:0007669"/>
    <property type="project" value="InterPro"/>
</dbReference>
<dbReference type="Pfam" id="PF03459">
    <property type="entry name" value="TOBE"/>
    <property type="match status" value="1"/>
</dbReference>
<gene>
    <name evidence="9" type="ORF">ENU08_04435</name>
    <name evidence="8" type="ORF">ENU41_09065</name>
</gene>
<sequence length="371" mass="42443">MARVKLIEVVKRFGRVIAVDRVNIEVNDGEFFALLGPSGCGKTTTLRLIAGLEIPDEGEIWIDNKLVNYIHPKDRDIAMVFQNYALYPHMTIYENIAFPLITRKRELKLSDDEIKKRVAEISKLLQIEDLLDRKPSQLSGGQQQRVALARALVRKPKVWLLDEPLSNLDAKLRVVMRHELKRLQRELGITTIYVTHDQTEAMSMADRIAIMNKGKVLQIGTPDDLYLKPTDTFVATFIGVPPMNLLECDVEDKYDKVALDCKDFSHIIADQTIVNELRKQNTKKVYLGFRPEHIKISTIKEYEDSILANVVVVERLGNINVVHVNIGKSEEKLVRVIAPNDLKVDVGQQIYIRIDWPKIYLFDYTTLKAIA</sequence>
<dbReference type="Pfam" id="PF00005">
    <property type="entry name" value="ABC_tran"/>
    <property type="match status" value="1"/>
</dbReference>
<evidence type="ECO:0000256" key="1">
    <source>
        <dbReference type="ARBA" id="ARBA00022448"/>
    </source>
</evidence>
<dbReference type="Gene3D" id="2.40.50.140">
    <property type="entry name" value="Nucleic acid-binding proteins"/>
    <property type="match status" value="1"/>
</dbReference>
<dbReference type="InterPro" id="IPR003439">
    <property type="entry name" value="ABC_transporter-like_ATP-bd"/>
</dbReference>
<dbReference type="InterPro" id="IPR015855">
    <property type="entry name" value="ABC_transpr_MalK-like"/>
</dbReference>
<accession>A0A7C4JL69</accession>
<dbReference type="GO" id="GO:0016887">
    <property type="term" value="F:ATP hydrolysis activity"/>
    <property type="evidence" value="ECO:0007669"/>
    <property type="project" value="InterPro"/>
</dbReference>
<evidence type="ECO:0000259" key="7">
    <source>
        <dbReference type="PROSITE" id="PS50893"/>
    </source>
</evidence>
<dbReference type="InterPro" id="IPR047641">
    <property type="entry name" value="ABC_transpr_MalK/UgpC-like"/>
</dbReference>
<dbReference type="Pfam" id="PF17912">
    <property type="entry name" value="OB_MalK"/>
    <property type="match status" value="1"/>
</dbReference>
<dbReference type="InterPro" id="IPR040582">
    <property type="entry name" value="OB_MalK-like"/>
</dbReference>
<dbReference type="Gene3D" id="3.40.50.300">
    <property type="entry name" value="P-loop containing nucleotide triphosphate hydrolases"/>
    <property type="match status" value="1"/>
</dbReference>
<dbReference type="SMART" id="SM00382">
    <property type="entry name" value="AAA"/>
    <property type="match status" value="1"/>
</dbReference>
<evidence type="ECO:0000256" key="6">
    <source>
        <dbReference type="ARBA" id="ARBA00023136"/>
    </source>
</evidence>
<dbReference type="InterPro" id="IPR027417">
    <property type="entry name" value="P-loop_NTPase"/>
</dbReference>
<protein>
    <submittedName>
        <fullName evidence="9">ABC transporter ATP-binding protein</fullName>
    </submittedName>
</protein>
<dbReference type="FunFam" id="3.40.50.300:FF:000042">
    <property type="entry name" value="Maltose/maltodextrin ABC transporter, ATP-binding protein"/>
    <property type="match status" value="1"/>
</dbReference>
<evidence type="ECO:0000313" key="8">
    <source>
        <dbReference type="EMBL" id="HGQ36805.1"/>
    </source>
</evidence>
<dbReference type="InterPro" id="IPR012340">
    <property type="entry name" value="NA-bd_OB-fold"/>
</dbReference>
<dbReference type="Gene3D" id="2.40.50.100">
    <property type="match status" value="1"/>
</dbReference>
<keyword evidence="2" id="KW-1003">Cell membrane</keyword>
<dbReference type="InterPro" id="IPR005116">
    <property type="entry name" value="Transp-assoc_OB_typ1"/>
</dbReference>
<evidence type="ECO:0000256" key="3">
    <source>
        <dbReference type="ARBA" id="ARBA00022741"/>
    </source>
</evidence>
<proteinExistence type="predicted"/>
<dbReference type="AlphaFoldDB" id="A0A7C4JL69"/>
<evidence type="ECO:0000256" key="2">
    <source>
        <dbReference type="ARBA" id="ARBA00022475"/>
    </source>
</evidence>
<evidence type="ECO:0000256" key="5">
    <source>
        <dbReference type="ARBA" id="ARBA00022967"/>
    </source>
</evidence>
<dbReference type="SUPFAM" id="SSF50331">
    <property type="entry name" value="MOP-like"/>
    <property type="match status" value="1"/>
</dbReference>
<keyword evidence="3" id="KW-0547">Nucleotide-binding</keyword>
<keyword evidence="5" id="KW-1278">Translocase</keyword>
<reference evidence="9" key="1">
    <citation type="journal article" date="2020" name="mSystems">
        <title>Genome- and Community-Level Interaction Insights into Carbon Utilization and Element Cycling Functions of Hydrothermarchaeota in Hydrothermal Sediment.</title>
        <authorList>
            <person name="Zhou Z."/>
            <person name="Liu Y."/>
            <person name="Xu W."/>
            <person name="Pan J."/>
            <person name="Luo Z.H."/>
            <person name="Li M."/>
        </authorList>
    </citation>
    <scope>NUCLEOTIDE SEQUENCE [LARGE SCALE GENOMIC DNA]</scope>
    <source>
        <strain evidence="9">SpSt-637</strain>
        <strain evidence="8">SpSt-667</strain>
    </source>
</reference>
<dbReference type="SUPFAM" id="SSF52540">
    <property type="entry name" value="P-loop containing nucleoside triphosphate hydrolases"/>
    <property type="match status" value="1"/>
</dbReference>
<dbReference type="PROSITE" id="PS00211">
    <property type="entry name" value="ABC_TRANSPORTER_1"/>
    <property type="match status" value="1"/>
</dbReference>
<comment type="caution">
    <text evidence="9">The sequence shown here is derived from an EMBL/GenBank/DDBJ whole genome shotgun (WGS) entry which is preliminary data.</text>
</comment>
<dbReference type="EMBL" id="DTCK01000048">
    <property type="protein sequence ID" value="HGQ36805.1"/>
    <property type="molecule type" value="Genomic_DNA"/>
</dbReference>
<dbReference type="PANTHER" id="PTHR43875">
    <property type="entry name" value="MALTODEXTRIN IMPORT ATP-BINDING PROTEIN MSMX"/>
    <property type="match status" value="1"/>
</dbReference>
<dbReference type="GO" id="GO:0005524">
    <property type="term" value="F:ATP binding"/>
    <property type="evidence" value="ECO:0007669"/>
    <property type="project" value="UniProtKB-KW"/>
</dbReference>
<dbReference type="PANTHER" id="PTHR43875:SF15">
    <property type="entry name" value="TREHALOSE IMPORT ATP-BINDING PROTEIN SUGC"/>
    <property type="match status" value="1"/>
</dbReference>
<dbReference type="GO" id="GO:0140359">
    <property type="term" value="F:ABC-type transporter activity"/>
    <property type="evidence" value="ECO:0007669"/>
    <property type="project" value="InterPro"/>
</dbReference>
<name>A0A7C4JL69_9CREN</name>
<dbReference type="GO" id="GO:0055052">
    <property type="term" value="C:ATP-binding cassette (ABC) transporter complex, substrate-binding subunit-containing"/>
    <property type="evidence" value="ECO:0007669"/>
    <property type="project" value="TreeGrafter"/>
</dbReference>
<organism evidence="9">
    <name type="scientific">Ignisphaera aggregans</name>
    <dbReference type="NCBI Taxonomy" id="334771"/>
    <lineage>
        <taxon>Archaea</taxon>
        <taxon>Thermoproteota</taxon>
        <taxon>Thermoprotei</taxon>
        <taxon>Desulfurococcales</taxon>
        <taxon>Desulfurococcaceae</taxon>
        <taxon>Ignisphaera</taxon>
    </lineage>
</organism>
<dbReference type="InterPro" id="IPR017871">
    <property type="entry name" value="ABC_transporter-like_CS"/>
</dbReference>
<dbReference type="InterPro" id="IPR003593">
    <property type="entry name" value="AAA+_ATPase"/>
</dbReference>